<accession>A0A2U1LXP5</accession>
<dbReference type="GO" id="GO:0003964">
    <property type="term" value="F:RNA-directed DNA polymerase activity"/>
    <property type="evidence" value="ECO:0007669"/>
    <property type="project" value="UniProtKB-KW"/>
</dbReference>
<keyword evidence="2" id="KW-0695">RNA-directed DNA polymerase</keyword>
<dbReference type="SUPFAM" id="SSF56219">
    <property type="entry name" value="DNase I-like"/>
    <property type="match status" value="1"/>
</dbReference>
<reference evidence="2 3" key="1">
    <citation type="journal article" date="2018" name="Mol. Plant">
        <title>The genome of Artemisia annua provides insight into the evolution of Asteraceae family and artemisinin biosynthesis.</title>
        <authorList>
            <person name="Shen Q."/>
            <person name="Zhang L."/>
            <person name="Liao Z."/>
            <person name="Wang S."/>
            <person name="Yan T."/>
            <person name="Shi P."/>
            <person name="Liu M."/>
            <person name="Fu X."/>
            <person name="Pan Q."/>
            <person name="Wang Y."/>
            <person name="Lv Z."/>
            <person name="Lu X."/>
            <person name="Zhang F."/>
            <person name="Jiang W."/>
            <person name="Ma Y."/>
            <person name="Chen M."/>
            <person name="Hao X."/>
            <person name="Li L."/>
            <person name="Tang Y."/>
            <person name="Lv G."/>
            <person name="Zhou Y."/>
            <person name="Sun X."/>
            <person name="Brodelius P.E."/>
            <person name="Rose J.K.C."/>
            <person name="Tang K."/>
        </authorList>
    </citation>
    <scope>NUCLEOTIDE SEQUENCE [LARGE SCALE GENOMIC DNA]</scope>
    <source>
        <strain evidence="3">cv. Huhao1</strain>
        <tissue evidence="2">Leaf</tissue>
    </source>
</reference>
<feature type="compositionally biased region" description="Basic and acidic residues" evidence="1">
    <location>
        <begin position="13"/>
        <end position="26"/>
    </location>
</feature>
<sequence>MEMDECMQQKSSEQSKEGHVNEKEKGNGVNIHDVNGGNAVNKESSGSKDSVVVNAPGQLLDKKLHVIPTEIDANGTEIVVFDDVMCQMGVGRMGFARVLVEMSATKEIPEWIEIVYRNGLQEEICRKKVKVEYDWYPPRCDTCCIFGHNDKTCGKKSHVDVNTKTKAANDNNEKNMSDGLEEVRYRKNGAHGNGRRQQFQNYGNGRKKPKPNVTSVSNKRNENSAVNMDGKKDKGKENVNVNEEGKKEKVKENYNVNMDEIKEKGKVRQSPKKAWHVQGELLEELKRSANKYSVLEMGLSTSDKQREIRNFIEEEALSICAVLETHLKKKKLNNVVDSIFDNWDWTSNMQYCDKGCRIVLGWNRMNIRLHVVHCGKQSMLCKIETIDGETKLFGTFVYAANGGSERRDLWKNLEIYKRIVGVEAWMLMGDLNYANQFWNKVKDKLGIQCDGMEWNEIVNWCAELCNGNTIVSVVRRIGLAASVYYIWQERNRRLFKGVQRSIDELISQFNETVKLRLLSLKVKPSVALAKVQNDWNITLDIIGRSHIANTNVEGCLDQAV</sequence>
<dbReference type="Gene3D" id="3.60.10.10">
    <property type="entry name" value="Endonuclease/exonuclease/phosphatase"/>
    <property type="match status" value="1"/>
</dbReference>
<organism evidence="2 3">
    <name type="scientific">Artemisia annua</name>
    <name type="common">Sweet wormwood</name>
    <dbReference type="NCBI Taxonomy" id="35608"/>
    <lineage>
        <taxon>Eukaryota</taxon>
        <taxon>Viridiplantae</taxon>
        <taxon>Streptophyta</taxon>
        <taxon>Embryophyta</taxon>
        <taxon>Tracheophyta</taxon>
        <taxon>Spermatophyta</taxon>
        <taxon>Magnoliopsida</taxon>
        <taxon>eudicotyledons</taxon>
        <taxon>Gunneridae</taxon>
        <taxon>Pentapetalae</taxon>
        <taxon>asterids</taxon>
        <taxon>campanulids</taxon>
        <taxon>Asterales</taxon>
        <taxon>Asteraceae</taxon>
        <taxon>Asteroideae</taxon>
        <taxon>Anthemideae</taxon>
        <taxon>Artemisiinae</taxon>
        <taxon>Artemisia</taxon>
    </lineage>
</organism>
<keyword evidence="3" id="KW-1185">Reference proteome</keyword>
<dbReference type="InterPro" id="IPR036691">
    <property type="entry name" value="Endo/exonu/phosph_ase_sf"/>
</dbReference>
<dbReference type="InterPro" id="IPR040256">
    <property type="entry name" value="At4g02000-like"/>
</dbReference>
<feature type="region of interest" description="Disordered" evidence="1">
    <location>
        <begin position="187"/>
        <end position="237"/>
    </location>
</feature>
<keyword evidence="2" id="KW-0548">Nucleotidyltransferase</keyword>
<evidence type="ECO:0000313" key="3">
    <source>
        <dbReference type="Proteomes" id="UP000245207"/>
    </source>
</evidence>
<keyword evidence="2" id="KW-0808">Transferase</keyword>
<dbReference type="PANTHER" id="PTHR31286:SF99">
    <property type="entry name" value="DUF4283 DOMAIN-CONTAINING PROTEIN"/>
    <property type="match status" value="1"/>
</dbReference>
<feature type="compositionally biased region" description="Polar residues" evidence="1">
    <location>
        <begin position="212"/>
        <end position="226"/>
    </location>
</feature>
<feature type="region of interest" description="Disordered" evidence="1">
    <location>
        <begin position="1"/>
        <end position="49"/>
    </location>
</feature>
<dbReference type="OrthoDB" id="1930966at2759"/>
<evidence type="ECO:0000313" key="2">
    <source>
        <dbReference type="EMBL" id="PWA53757.1"/>
    </source>
</evidence>
<evidence type="ECO:0000256" key="1">
    <source>
        <dbReference type="SAM" id="MobiDB-lite"/>
    </source>
</evidence>
<dbReference type="PANTHER" id="PTHR31286">
    <property type="entry name" value="GLYCINE-RICH CELL WALL STRUCTURAL PROTEIN 1.8-LIKE"/>
    <property type="match status" value="1"/>
</dbReference>
<dbReference type="EMBL" id="PKPP01007306">
    <property type="protein sequence ID" value="PWA53757.1"/>
    <property type="molecule type" value="Genomic_DNA"/>
</dbReference>
<protein>
    <submittedName>
        <fullName evidence="2">RNA-directed DNA polymerase, eukaryota, Reverse transcriptase zinc-binding domain protein</fullName>
    </submittedName>
</protein>
<proteinExistence type="predicted"/>
<name>A0A2U1LXP5_ARTAN</name>
<comment type="caution">
    <text evidence="2">The sequence shown here is derived from an EMBL/GenBank/DDBJ whole genome shotgun (WGS) entry which is preliminary data.</text>
</comment>
<dbReference type="AlphaFoldDB" id="A0A2U1LXP5"/>
<gene>
    <name evidence="2" type="ORF">CTI12_AA439320</name>
</gene>
<dbReference type="Proteomes" id="UP000245207">
    <property type="component" value="Unassembled WGS sequence"/>
</dbReference>